<evidence type="ECO:0000313" key="5">
    <source>
        <dbReference type="Proteomes" id="UP001274830"/>
    </source>
</evidence>
<dbReference type="SUPFAM" id="SSF103473">
    <property type="entry name" value="MFS general substrate transporter"/>
    <property type="match status" value="1"/>
</dbReference>
<keyword evidence="5" id="KW-1185">Reference proteome</keyword>
<feature type="transmembrane region" description="Helical" evidence="3">
    <location>
        <begin position="517"/>
        <end position="537"/>
    </location>
</feature>
<comment type="caution">
    <text evidence="4">The sequence shown here is derived from an EMBL/GenBank/DDBJ whole genome shotgun (WGS) entry which is preliminary data.</text>
</comment>
<keyword evidence="3" id="KW-1133">Transmembrane helix</keyword>
<dbReference type="EMBL" id="JAUTXT010000001">
    <property type="protein sequence ID" value="KAK3679697.1"/>
    <property type="molecule type" value="Genomic_DNA"/>
</dbReference>
<feature type="transmembrane region" description="Helical" evidence="3">
    <location>
        <begin position="441"/>
        <end position="461"/>
    </location>
</feature>
<dbReference type="AlphaFoldDB" id="A0AAE1C674"/>
<dbReference type="PANTHER" id="PTHR20772">
    <property type="entry name" value="PROTEIN FMP42"/>
    <property type="match status" value="1"/>
</dbReference>
<evidence type="ECO:0008006" key="6">
    <source>
        <dbReference type="Google" id="ProtNLM"/>
    </source>
</evidence>
<feature type="transmembrane region" description="Helical" evidence="3">
    <location>
        <begin position="282"/>
        <end position="301"/>
    </location>
</feature>
<accession>A0AAE1C674</accession>
<feature type="transmembrane region" description="Helical" evidence="3">
    <location>
        <begin position="468"/>
        <end position="486"/>
    </location>
</feature>
<feature type="compositionally biased region" description="Polar residues" evidence="2">
    <location>
        <begin position="1"/>
        <end position="11"/>
    </location>
</feature>
<reference evidence="4" key="1">
    <citation type="submission" date="2023-07" db="EMBL/GenBank/DDBJ databases">
        <title>Black Yeasts Isolated from many extreme environments.</title>
        <authorList>
            <person name="Coleine C."/>
            <person name="Stajich J.E."/>
            <person name="Selbmann L."/>
        </authorList>
    </citation>
    <scope>NUCLEOTIDE SEQUENCE</scope>
    <source>
        <strain evidence="4">CCFEE 5485</strain>
    </source>
</reference>
<dbReference type="InterPro" id="IPR011701">
    <property type="entry name" value="MFS"/>
</dbReference>
<feature type="transmembrane region" description="Helical" evidence="3">
    <location>
        <begin position="215"/>
        <end position="235"/>
    </location>
</feature>
<feature type="compositionally biased region" description="Basic and acidic residues" evidence="2">
    <location>
        <begin position="12"/>
        <end position="22"/>
    </location>
</feature>
<gene>
    <name evidence="4" type="ORF">LTR78_000073</name>
</gene>
<proteinExistence type="predicted"/>
<dbReference type="InterPro" id="IPR052599">
    <property type="entry name" value="SLC43A_AATransporter"/>
</dbReference>
<feature type="transmembrane region" description="Helical" evidence="3">
    <location>
        <begin position="557"/>
        <end position="578"/>
    </location>
</feature>
<dbReference type="InterPro" id="IPR036259">
    <property type="entry name" value="MFS_trans_sf"/>
</dbReference>
<dbReference type="CDD" id="cd06174">
    <property type="entry name" value="MFS"/>
    <property type="match status" value="1"/>
</dbReference>
<feature type="transmembrane region" description="Helical" evidence="3">
    <location>
        <begin position="399"/>
        <end position="421"/>
    </location>
</feature>
<name>A0AAE1C674_9PEZI</name>
<dbReference type="PANTHER" id="PTHR20772:SF4">
    <property type="entry name" value="HYPOTHETICAL AMINO ACID TRANSPORTER (EUROFUNG)"/>
    <property type="match status" value="1"/>
</dbReference>
<feature type="region of interest" description="Disordered" evidence="2">
    <location>
        <begin position="1"/>
        <end position="22"/>
    </location>
</feature>
<evidence type="ECO:0000256" key="1">
    <source>
        <dbReference type="ARBA" id="ARBA00004141"/>
    </source>
</evidence>
<comment type="subcellular location">
    <subcellularLocation>
        <location evidence="1">Membrane</location>
        <topology evidence="1">Multi-pass membrane protein</topology>
    </subcellularLocation>
</comment>
<feature type="transmembrane region" description="Helical" evidence="3">
    <location>
        <begin position="247"/>
        <end position="270"/>
    </location>
</feature>
<dbReference type="GO" id="GO:0000329">
    <property type="term" value="C:fungal-type vacuole membrane"/>
    <property type="evidence" value="ECO:0007669"/>
    <property type="project" value="TreeGrafter"/>
</dbReference>
<dbReference type="Gene3D" id="1.20.1250.20">
    <property type="entry name" value="MFS general substrate transporter like domains"/>
    <property type="match status" value="1"/>
</dbReference>
<protein>
    <recommendedName>
        <fullName evidence="6">MFS transporter</fullName>
    </recommendedName>
</protein>
<evidence type="ECO:0000313" key="4">
    <source>
        <dbReference type="EMBL" id="KAK3679697.1"/>
    </source>
</evidence>
<dbReference type="Proteomes" id="UP001274830">
    <property type="component" value="Unassembled WGS sequence"/>
</dbReference>
<sequence length="613" mass="67436">MSLVQRVTSIEGTDREPPRLPEEWYPPALSPARGANGYGQSYGTITNGYPSPHLHPTLRGKGSVKSLRRVISYDALPHSQQPSQATHPQGGVAAYKVSTAKRLAQVIFTVLACWLASGIVFGFAALKPVLISEKVYRELCTAEELEANLEVCYEQDLRLNFFFAIASTTCNVSALPVGTILDRYGPRACAVLGSIALAIGSLLMGYAFAIPEFDGYMIGNIFLALGGTFIFVPSFSISNAFPKFSGTIVATVTGAFDASAAVFLFYRLAYESSNGSFTPDKFFFAYLIVPALIFVAQFTLMTPDGYKSVPQLEEKIEKIEDATLDVHDSDDDLDDSEIRQLRAQRREHRESKLELLEGLVGDAEFREAREHKEAERHIQSGVWGALHGWPAHRQMLTPWFILISLITVLQMLRMNFFIASIRTQYEYMLGSEKAGRQINSFFDYALPIGGIAATPVVGILLDGLSTANLMAVLVVLITAVGVLGSLPFYWAAYSNVVLFCLLRPLYYSAMSDYATKVFGFATFGKIYGTIICLSGLTNLFQPVIDALTFEAFGGNPIPVNVVLAALGFIFGFALVVYVRIRGKIVVKKQAREDAEVERMSMIPESIAESEFEE</sequence>
<organism evidence="4 5">
    <name type="scientific">Recurvomyces mirabilis</name>
    <dbReference type="NCBI Taxonomy" id="574656"/>
    <lineage>
        <taxon>Eukaryota</taxon>
        <taxon>Fungi</taxon>
        <taxon>Dikarya</taxon>
        <taxon>Ascomycota</taxon>
        <taxon>Pezizomycotina</taxon>
        <taxon>Dothideomycetes</taxon>
        <taxon>Dothideomycetidae</taxon>
        <taxon>Mycosphaerellales</taxon>
        <taxon>Teratosphaeriaceae</taxon>
        <taxon>Recurvomyces</taxon>
    </lineage>
</organism>
<dbReference type="Pfam" id="PF07690">
    <property type="entry name" value="MFS_1"/>
    <property type="match status" value="1"/>
</dbReference>
<keyword evidence="3" id="KW-0812">Transmembrane</keyword>
<keyword evidence="3" id="KW-0472">Membrane</keyword>
<evidence type="ECO:0000256" key="3">
    <source>
        <dbReference type="SAM" id="Phobius"/>
    </source>
</evidence>
<evidence type="ECO:0000256" key="2">
    <source>
        <dbReference type="SAM" id="MobiDB-lite"/>
    </source>
</evidence>
<feature type="transmembrane region" description="Helical" evidence="3">
    <location>
        <begin position="106"/>
        <end position="126"/>
    </location>
</feature>
<dbReference type="GO" id="GO:0022857">
    <property type="term" value="F:transmembrane transporter activity"/>
    <property type="evidence" value="ECO:0007669"/>
    <property type="project" value="InterPro"/>
</dbReference>
<feature type="transmembrane region" description="Helical" evidence="3">
    <location>
        <begin position="188"/>
        <end position="209"/>
    </location>
</feature>